<reference evidence="1" key="1">
    <citation type="submission" date="2020-10" db="EMBL/GenBank/DDBJ databases">
        <authorList>
            <person name="Han B."/>
            <person name="Lu T."/>
            <person name="Zhao Q."/>
            <person name="Huang X."/>
            <person name="Zhao Y."/>
        </authorList>
    </citation>
    <scope>NUCLEOTIDE SEQUENCE</scope>
</reference>
<name>A0A811MFX7_9POAL</name>
<protein>
    <submittedName>
        <fullName evidence="1">Uncharacterized protein</fullName>
    </submittedName>
</protein>
<evidence type="ECO:0000313" key="1">
    <source>
        <dbReference type="EMBL" id="CAD6203907.1"/>
    </source>
</evidence>
<proteinExistence type="predicted"/>
<keyword evidence="2" id="KW-1185">Reference proteome</keyword>
<dbReference type="InterPro" id="IPR039266">
    <property type="entry name" value="EN-1/SPM"/>
</dbReference>
<dbReference type="PANTHER" id="PTHR33157">
    <property type="entry name" value="AUTONOMOUS TRANSPOSABLE ELEMENT EN-1 MOSAIC PROTEIN-RELATED"/>
    <property type="match status" value="1"/>
</dbReference>
<dbReference type="PANTHER" id="PTHR33157:SF14">
    <property type="entry name" value="AUTONOMOUS TRANSPOSABLE ELEMENT EN-1 MOSAIC PROTEIN"/>
    <property type="match status" value="1"/>
</dbReference>
<organism evidence="1 2">
    <name type="scientific">Miscanthus lutarioriparius</name>
    <dbReference type="NCBI Taxonomy" id="422564"/>
    <lineage>
        <taxon>Eukaryota</taxon>
        <taxon>Viridiplantae</taxon>
        <taxon>Streptophyta</taxon>
        <taxon>Embryophyta</taxon>
        <taxon>Tracheophyta</taxon>
        <taxon>Spermatophyta</taxon>
        <taxon>Magnoliopsida</taxon>
        <taxon>Liliopsida</taxon>
        <taxon>Poales</taxon>
        <taxon>Poaceae</taxon>
        <taxon>PACMAD clade</taxon>
        <taxon>Panicoideae</taxon>
        <taxon>Andropogonodae</taxon>
        <taxon>Andropogoneae</taxon>
        <taxon>Saccharinae</taxon>
        <taxon>Miscanthus</taxon>
    </lineage>
</organism>
<gene>
    <name evidence="1" type="ORF">NCGR_LOCUS2024</name>
</gene>
<dbReference type="GO" id="GO:0032196">
    <property type="term" value="P:transposition"/>
    <property type="evidence" value="ECO:0007669"/>
    <property type="project" value="InterPro"/>
</dbReference>
<dbReference type="AlphaFoldDB" id="A0A811MFX7"/>
<dbReference type="Proteomes" id="UP000604825">
    <property type="component" value="Unassembled WGS sequence"/>
</dbReference>
<evidence type="ECO:0000313" key="2">
    <source>
        <dbReference type="Proteomes" id="UP000604825"/>
    </source>
</evidence>
<comment type="caution">
    <text evidence="1">The sequence shown here is derived from an EMBL/GenBank/DDBJ whole genome shotgun (WGS) entry which is preliminary data.</text>
</comment>
<dbReference type="OrthoDB" id="696382at2759"/>
<dbReference type="EMBL" id="CAJGYO010000001">
    <property type="protein sequence ID" value="CAD6203907.1"/>
    <property type="molecule type" value="Genomic_DNA"/>
</dbReference>
<sequence>MGASLLLQDRTSRSNSSFWTTNSQPVWKNNWALTDGQQVFFLLLVLLYLTYEMQSFNHWTDRRPRSCDVSNDIESQPPAEKRIRVRNKPHKPRNGQIAIIPKGDNQFRYANYSIDDKMKKGPILGVLLKQEYPLIIEGTTRDGHPFKYHASKWEHYSHILRDDAQTPADRVKEESWEAKHGPGKGTIINAFSCMKAGLKNCDASGNAGPIPERAKKLVDDYNEALQEKYPENCQEQPFDGQIAYNIGGGLLHGRLAIGDGAVNKATIIDAAKAGGTRPATSRGFQNLLARYEESLANVGRLTQQNIALVQQNAALT</sequence>
<accession>A0A811MFX7</accession>